<dbReference type="STRING" id="5217.A0A4Q1BFH1"/>
<proteinExistence type="inferred from homology"/>
<protein>
    <recommendedName>
        <fullName evidence="3">Required for respiratory growth protein 9, mitochondrial</fullName>
    </recommendedName>
</protein>
<feature type="compositionally biased region" description="Low complexity" evidence="4">
    <location>
        <begin position="129"/>
        <end position="144"/>
    </location>
</feature>
<feature type="region of interest" description="Disordered" evidence="4">
    <location>
        <begin position="50"/>
        <end position="194"/>
    </location>
</feature>
<evidence type="ECO:0000256" key="3">
    <source>
        <dbReference type="ARBA" id="ARBA00013566"/>
    </source>
</evidence>
<dbReference type="GO" id="GO:0005634">
    <property type="term" value="C:nucleus"/>
    <property type="evidence" value="ECO:0007669"/>
    <property type="project" value="TreeGrafter"/>
</dbReference>
<keyword evidence="6" id="KW-1185">Reference proteome</keyword>
<dbReference type="InParanoid" id="A0A4Q1BFH1"/>
<evidence type="ECO:0000313" key="5">
    <source>
        <dbReference type="EMBL" id="RXK35081.1"/>
    </source>
</evidence>
<dbReference type="VEuPathDB" id="FungiDB:TREMEDRAFT_24208"/>
<dbReference type="InterPro" id="IPR010487">
    <property type="entry name" value="NGRN/Rrg9"/>
</dbReference>
<dbReference type="Proteomes" id="UP000289152">
    <property type="component" value="Unassembled WGS sequence"/>
</dbReference>
<comment type="similarity">
    <text evidence="2">Belongs to the RRG9 family.</text>
</comment>
<evidence type="ECO:0000256" key="1">
    <source>
        <dbReference type="ARBA" id="ARBA00003548"/>
    </source>
</evidence>
<gene>
    <name evidence="5" type="ORF">M231_07668</name>
</gene>
<dbReference type="OrthoDB" id="5578174at2759"/>
<dbReference type="EMBL" id="SDIL01000160">
    <property type="protein sequence ID" value="RXK35081.1"/>
    <property type="molecule type" value="Genomic_DNA"/>
</dbReference>
<feature type="region of interest" description="Disordered" evidence="4">
    <location>
        <begin position="26"/>
        <end position="45"/>
    </location>
</feature>
<name>A0A4Q1BFH1_TREME</name>
<reference evidence="5 6" key="1">
    <citation type="submission" date="2016-06" db="EMBL/GenBank/DDBJ databases">
        <title>Evolution of pathogenesis and genome organization in the Tremellales.</title>
        <authorList>
            <person name="Cuomo C."/>
            <person name="Litvintseva A."/>
            <person name="Heitman J."/>
            <person name="Chen Y."/>
            <person name="Sun S."/>
            <person name="Springer D."/>
            <person name="Dromer F."/>
            <person name="Young S."/>
            <person name="Zeng Q."/>
            <person name="Chapman S."/>
            <person name="Gujja S."/>
            <person name="Saif S."/>
            <person name="Birren B."/>
        </authorList>
    </citation>
    <scope>NUCLEOTIDE SEQUENCE [LARGE SCALE GENOMIC DNA]</scope>
    <source>
        <strain evidence="5 6">ATCC 28783</strain>
    </source>
</reference>
<evidence type="ECO:0000256" key="4">
    <source>
        <dbReference type="SAM" id="MobiDB-lite"/>
    </source>
</evidence>
<comment type="caution">
    <text evidence="5">The sequence shown here is derived from an EMBL/GenBank/DDBJ whole genome shotgun (WGS) entry which is preliminary data.</text>
</comment>
<comment type="function">
    <text evidence="1">Required for respiratory activity and maintenance and expression of the mitochondrial genome.</text>
</comment>
<feature type="compositionally biased region" description="Polar residues" evidence="4">
    <location>
        <begin position="63"/>
        <end position="72"/>
    </location>
</feature>
<dbReference type="PANTHER" id="PTHR13475:SF3">
    <property type="entry name" value="NEUGRIN"/>
    <property type="match status" value="1"/>
</dbReference>
<accession>A0A4Q1BFH1</accession>
<feature type="compositionally biased region" description="Low complexity" evidence="4">
    <location>
        <begin position="81"/>
        <end position="95"/>
    </location>
</feature>
<sequence>MLRPNTTLIPHSLPSHMSIIIPTRQFSSSSHRSKGGLRPKTSNALTQLVQRLPRPRQRPFGRSDQSPSTSRFTELLNDHLSPSPSSFSNRPNTSNVSTPHIHPRVDHTSDTPRQLASSSTTFTHPPVNSSRTPSSSSSWSKSFSQRPADISSGNVSRPTSKFVKPPIQARPLYVETDTDANLSNSDDPPRPWKPTKKLTYAAMASLKALHLVDPDRFTRGNLSELFGVSEEAVKRICKSKFRDKAVKEMILRHGLGGAEGIVKDGMGVGGIYEQGEEREVLVDSPEDGDGWVDGLSVKSVQGSLGGMGGVSDKHHRNKDGKVSVNRGKGEREKIGGSVSGKKRASVMGQIFQGRETSLVGTKWDTDPTTAEGMSAVPAIVRLYKLAEEAKKRVGRAGR</sequence>
<dbReference type="AlphaFoldDB" id="A0A4Q1BFH1"/>
<evidence type="ECO:0000313" key="6">
    <source>
        <dbReference type="Proteomes" id="UP000289152"/>
    </source>
</evidence>
<feature type="region of interest" description="Disordered" evidence="4">
    <location>
        <begin position="307"/>
        <end position="339"/>
    </location>
</feature>
<dbReference type="PANTHER" id="PTHR13475">
    <property type="entry name" value="NEUGRIN"/>
    <property type="match status" value="1"/>
</dbReference>
<feature type="compositionally biased region" description="Polar residues" evidence="4">
    <location>
        <begin position="111"/>
        <end position="128"/>
    </location>
</feature>
<evidence type="ECO:0000256" key="2">
    <source>
        <dbReference type="ARBA" id="ARBA00010895"/>
    </source>
</evidence>
<organism evidence="5 6">
    <name type="scientific">Tremella mesenterica</name>
    <name type="common">Jelly fungus</name>
    <dbReference type="NCBI Taxonomy" id="5217"/>
    <lineage>
        <taxon>Eukaryota</taxon>
        <taxon>Fungi</taxon>
        <taxon>Dikarya</taxon>
        <taxon>Basidiomycota</taxon>
        <taxon>Agaricomycotina</taxon>
        <taxon>Tremellomycetes</taxon>
        <taxon>Tremellales</taxon>
        <taxon>Tremellaceae</taxon>
        <taxon>Tremella</taxon>
    </lineage>
</organism>